<evidence type="ECO:0000256" key="1">
    <source>
        <dbReference type="SAM" id="Phobius"/>
    </source>
</evidence>
<feature type="transmembrane region" description="Helical" evidence="1">
    <location>
        <begin position="38"/>
        <end position="59"/>
    </location>
</feature>
<accession>A0A255YLB0</accession>
<gene>
    <name evidence="2" type="ORF">CHU93_07375</name>
</gene>
<sequence>MDADTTLIGFVIGLALAALGAAGDWARRRAPLAWHAHLPWNGLAFVGMTTALFAAVHLFNLVRPQ</sequence>
<comment type="caution">
    <text evidence="2">The sequence shown here is derived from an EMBL/GenBank/DDBJ whole genome shotgun (WGS) entry which is preliminary data.</text>
</comment>
<dbReference type="EMBL" id="NOXT01000103">
    <property type="protein sequence ID" value="OYQ30016.1"/>
    <property type="molecule type" value="Genomic_DNA"/>
</dbReference>
<name>A0A255YLB0_9SPHN</name>
<keyword evidence="3" id="KW-1185">Reference proteome</keyword>
<dbReference type="Proteomes" id="UP000216991">
    <property type="component" value="Unassembled WGS sequence"/>
</dbReference>
<evidence type="ECO:0000313" key="3">
    <source>
        <dbReference type="Proteomes" id="UP000216991"/>
    </source>
</evidence>
<keyword evidence="1" id="KW-0812">Transmembrane</keyword>
<feature type="transmembrane region" description="Helical" evidence="1">
    <location>
        <begin position="6"/>
        <end position="26"/>
    </location>
</feature>
<reference evidence="2 3" key="1">
    <citation type="submission" date="2017-07" db="EMBL/GenBank/DDBJ databases">
        <title>Sandarakinorhabdus cyanobacteriorum sp. nov., a novel bacterium isolated from cyanobacterial aggregates in a eutrophic lake.</title>
        <authorList>
            <person name="Cai H."/>
        </authorList>
    </citation>
    <scope>NUCLEOTIDE SEQUENCE [LARGE SCALE GENOMIC DNA]</scope>
    <source>
        <strain evidence="2 3">TH057</strain>
    </source>
</reference>
<dbReference type="AlphaFoldDB" id="A0A255YLB0"/>
<protein>
    <submittedName>
        <fullName evidence="2">Uncharacterized protein</fullName>
    </submittedName>
</protein>
<dbReference type="RefSeq" id="WP_086115458.1">
    <property type="nucleotide sequence ID" value="NZ_NOXT01000103.1"/>
</dbReference>
<evidence type="ECO:0000313" key="2">
    <source>
        <dbReference type="EMBL" id="OYQ30016.1"/>
    </source>
</evidence>
<keyword evidence="1" id="KW-1133">Transmembrane helix</keyword>
<keyword evidence="1" id="KW-0472">Membrane</keyword>
<proteinExistence type="predicted"/>
<organism evidence="2 3">
    <name type="scientific">Sandarakinorhabdus cyanobacteriorum</name>
    <dbReference type="NCBI Taxonomy" id="1981098"/>
    <lineage>
        <taxon>Bacteria</taxon>
        <taxon>Pseudomonadati</taxon>
        <taxon>Pseudomonadota</taxon>
        <taxon>Alphaproteobacteria</taxon>
        <taxon>Sphingomonadales</taxon>
        <taxon>Sphingosinicellaceae</taxon>
        <taxon>Sandarakinorhabdus</taxon>
    </lineage>
</organism>